<sequence length="452" mass="49032">MITVRHTEIPGLLMVESQTRADRGGWSHENWDHAQMAAAGVPDFSPNQHSLSFCPKAGAVHGIHVEPRDRIVSVASGRAFGMWVDLRDGSEHGRVVTREVRPGDAVYVPRGVGDGYQALVDGTIYSFLASQCTDGEQSVLPPAIDPGDPSLGVEWPIQVEPSPEPGSDTGSQAPLDASTTVILGAEGQLGRALQEVLPGARAFARDECDLADLDHALLEGAECIINAAAYTSADGAELDRQEAWLTNVTAIGELARIARRAGSVLVTVSSDYVFDGQKQGWYGEDDPVGPLNFYGATKAAGERLAATWGRQYTIRTSWVVGEGRNFVDSMIALARRGECPRVVDDQFGRLTSAHTLARAIVHLLEHHAPYGTYHVTDDGPVVSWADIASLVFERCARSADDVQRISSEQYRQEHPRSARRPRNSRLDLARVMATGFVPGRLEELLDSHVKRG</sequence>
<dbReference type="EMBL" id="UNQJ01000007">
    <property type="protein sequence ID" value="SYZ33396.1"/>
    <property type="molecule type" value="Genomic_DNA"/>
</dbReference>
<dbReference type="Proteomes" id="UP000263928">
    <property type="component" value="Unassembled WGS sequence"/>
</dbReference>
<keyword evidence="3" id="KW-0521">NADP</keyword>
<reference evidence="7" key="2">
    <citation type="submission" date="2018-08" db="EMBL/GenBank/DDBJ databases">
        <authorList>
            <person name="Hornung B."/>
        </authorList>
    </citation>
    <scope>NUCLEOTIDE SEQUENCE [LARGE SCALE GENOMIC DNA]</scope>
</reference>
<keyword evidence="6" id="KW-0413">Isomerase</keyword>
<dbReference type="EMBL" id="RCIW01000016">
    <property type="protein sequence ID" value="RLP07988.1"/>
    <property type="molecule type" value="Genomic_DNA"/>
</dbReference>
<dbReference type="PANTHER" id="PTHR10491">
    <property type="entry name" value="DTDP-4-DEHYDRORHAMNOSE REDUCTASE"/>
    <property type="match status" value="1"/>
</dbReference>
<organism evidence="6 7">
    <name type="scientific">Propionibacterium australiense</name>
    <dbReference type="NCBI Taxonomy" id="119981"/>
    <lineage>
        <taxon>Bacteria</taxon>
        <taxon>Bacillati</taxon>
        <taxon>Actinomycetota</taxon>
        <taxon>Actinomycetes</taxon>
        <taxon>Propionibacteriales</taxon>
        <taxon>Propionibacteriaceae</taxon>
        <taxon>Propionibacterium</taxon>
    </lineage>
</organism>
<dbReference type="Pfam" id="PF00908">
    <property type="entry name" value="dTDP_sugar_isom"/>
    <property type="match status" value="1"/>
</dbReference>
<dbReference type="InterPro" id="IPR000888">
    <property type="entry name" value="RmlC-like"/>
</dbReference>
<keyword evidence="3" id="KW-0560">Oxidoreductase</keyword>
<reference evidence="5 8" key="3">
    <citation type="submission" date="2018-10" db="EMBL/GenBank/DDBJ databases">
        <title>Propionibacterium australiense Genome Sequencing and Assembly.</title>
        <authorList>
            <person name="Bernier A.-M."/>
            <person name="Bernard K."/>
        </authorList>
    </citation>
    <scope>NUCLEOTIDE SEQUENCE [LARGE SCALE GENOMIC DNA]</scope>
    <source>
        <strain evidence="5 8">NML98A078</strain>
    </source>
</reference>
<protein>
    <recommendedName>
        <fullName evidence="3">dTDP-4-dehydrorhamnose reductase</fullName>
        <ecNumber evidence="3">1.1.1.133</ecNumber>
    </recommendedName>
</protein>
<dbReference type="GO" id="GO:0019305">
    <property type="term" value="P:dTDP-rhamnose biosynthetic process"/>
    <property type="evidence" value="ECO:0007669"/>
    <property type="project" value="UniProtKB-UniPathway"/>
</dbReference>
<dbReference type="AlphaFoldDB" id="A0A383S814"/>
<evidence type="ECO:0000256" key="2">
    <source>
        <dbReference type="ARBA" id="ARBA00010944"/>
    </source>
</evidence>
<evidence type="ECO:0000256" key="3">
    <source>
        <dbReference type="RuleBase" id="RU364082"/>
    </source>
</evidence>
<dbReference type="Gene3D" id="3.40.50.720">
    <property type="entry name" value="NAD(P)-binding Rossmann-like Domain"/>
    <property type="match status" value="1"/>
</dbReference>
<dbReference type="Gene3D" id="3.90.25.10">
    <property type="entry name" value="UDP-galactose 4-epimerase, domain 1"/>
    <property type="match status" value="1"/>
</dbReference>
<dbReference type="Gene3D" id="2.60.120.10">
    <property type="entry name" value="Jelly Rolls"/>
    <property type="match status" value="1"/>
</dbReference>
<comment type="pathway">
    <text evidence="3">Carbohydrate biosynthesis; dTDP-L-rhamnose biosynthesis.</text>
</comment>
<accession>A0A383S814</accession>
<dbReference type="CDD" id="cd05254">
    <property type="entry name" value="dTDP_HR_like_SDR_e"/>
    <property type="match status" value="1"/>
</dbReference>
<reference evidence="6" key="1">
    <citation type="submission" date="2018-08" db="EMBL/GenBank/DDBJ databases">
        <authorList>
            <person name="Ferrada E.E."/>
            <person name="Latorre B.A."/>
        </authorList>
    </citation>
    <scope>NUCLEOTIDE SEQUENCE [LARGE SCALE GENOMIC DNA]</scope>
    <source>
        <strain evidence="6">Propionibacterium_australiense1</strain>
    </source>
</reference>
<evidence type="ECO:0000313" key="8">
    <source>
        <dbReference type="Proteomes" id="UP000279336"/>
    </source>
</evidence>
<keyword evidence="7" id="KW-1185">Reference proteome</keyword>
<dbReference type="InterPro" id="IPR036291">
    <property type="entry name" value="NAD(P)-bd_dom_sf"/>
</dbReference>
<dbReference type="UniPathway" id="UPA00124"/>
<dbReference type="InterPro" id="IPR011051">
    <property type="entry name" value="RmlC_Cupin_sf"/>
</dbReference>
<feature type="domain" description="RmlD-like substrate binding" evidence="4">
    <location>
        <begin position="180"/>
        <end position="440"/>
    </location>
</feature>
<evidence type="ECO:0000259" key="4">
    <source>
        <dbReference type="Pfam" id="PF04321"/>
    </source>
</evidence>
<dbReference type="Proteomes" id="UP000279336">
    <property type="component" value="Unassembled WGS sequence"/>
</dbReference>
<evidence type="ECO:0000313" key="7">
    <source>
        <dbReference type="Proteomes" id="UP000263928"/>
    </source>
</evidence>
<dbReference type="OrthoDB" id="9803892at2"/>
<comment type="function">
    <text evidence="3">Catalyzes the reduction of dTDP-6-deoxy-L-lyxo-4-hexulose to yield dTDP-L-rhamnose.</text>
</comment>
<comment type="similarity">
    <text evidence="1">Belongs to the dTDP-4-dehydrorhamnose 3,5-epimerase family.</text>
</comment>
<proteinExistence type="inferred from homology"/>
<evidence type="ECO:0000313" key="6">
    <source>
        <dbReference type="EMBL" id="SYZ33396.1"/>
    </source>
</evidence>
<dbReference type="InterPro" id="IPR005913">
    <property type="entry name" value="dTDP_dehydrorham_reduct"/>
</dbReference>
<dbReference type="Pfam" id="PF04321">
    <property type="entry name" value="RmlD_sub_bind"/>
    <property type="match status" value="1"/>
</dbReference>
<dbReference type="GO" id="GO:0008831">
    <property type="term" value="F:dTDP-4-dehydrorhamnose reductase activity"/>
    <property type="evidence" value="ECO:0007669"/>
    <property type="project" value="UniProtKB-EC"/>
</dbReference>
<dbReference type="InterPro" id="IPR014710">
    <property type="entry name" value="RmlC-like_jellyroll"/>
</dbReference>
<comment type="similarity">
    <text evidence="2 3">Belongs to the dTDP-4-dehydrorhamnose reductase family.</text>
</comment>
<evidence type="ECO:0000313" key="5">
    <source>
        <dbReference type="EMBL" id="RLP07988.1"/>
    </source>
</evidence>
<dbReference type="RefSeq" id="WP_119161740.1">
    <property type="nucleotide sequence ID" value="NZ_LR134442.1"/>
</dbReference>
<dbReference type="GO" id="GO:0008830">
    <property type="term" value="F:dTDP-4-dehydrorhamnose 3,5-epimerase activity"/>
    <property type="evidence" value="ECO:0007669"/>
    <property type="project" value="InterPro"/>
</dbReference>
<evidence type="ECO:0000256" key="1">
    <source>
        <dbReference type="ARBA" id="ARBA00010154"/>
    </source>
</evidence>
<gene>
    <name evidence="5" type="ORF">D7U36_10535</name>
    <name evidence="6" type="ORF">PROPAUS_1315</name>
</gene>
<dbReference type="PANTHER" id="PTHR10491:SF4">
    <property type="entry name" value="METHIONINE ADENOSYLTRANSFERASE 2 SUBUNIT BETA"/>
    <property type="match status" value="1"/>
</dbReference>
<dbReference type="SUPFAM" id="SSF51182">
    <property type="entry name" value="RmlC-like cupins"/>
    <property type="match status" value="1"/>
</dbReference>
<name>A0A383S814_9ACTN</name>
<dbReference type="EC" id="1.1.1.133" evidence="3"/>
<dbReference type="SUPFAM" id="SSF51735">
    <property type="entry name" value="NAD(P)-binding Rossmann-fold domains"/>
    <property type="match status" value="1"/>
</dbReference>
<dbReference type="InterPro" id="IPR029903">
    <property type="entry name" value="RmlD-like-bd"/>
</dbReference>